<name>A0A844ZGJ0_9SPHN</name>
<proteinExistence type="predicted"/>
<dbReference type="PANTHER" id="PTHR31362">
    <property type="entry name" value="GLYCOSYLTRANSFERASE STELLO1-RELATED"/>
    <property type="match status" value="1"/>
</dbReference>
<dbReference type="PANTHER" id="PTHR31362:SF0">
    <property type="entry name" value="EXOSTOSIN DOMAIN-CONTAINING PROTEIN-RELATED"/>
    <property type="match status" value="1"/>
</dbReference>
<reference evidence="1 2" key="1">
    <citation type="submission" date="2019-12" db="EMBL/GenBank/DDBJ databases">
        <title>Genomic-based taxomic classification of the family Erythrobacteraceae.</title>
        <authorList>
            <person name="Xu L."/>
        </authorList>
    </citation>
    <scope>NUCLEOTIDE SEQUENCE [LARGE SCALE GENOMIC DNA]</scope>
    <source>
        <strain evidence="1 2">MCCC 1A09962</strain>
    </source>
</reference>
<dbReference type="Proteomes" id="UP000433104">
    <property type="component" value="Unassembled WGS sequence"/>
</dbReference>
<accession>A0A844ZGJ0</accession>
<comment type="caution">
    <text evidence="1">The sequence shown here is derived from an EMBL/GenBank/DDBJ whole genome shotgun (WGS) entry which is preliminary data.</text>
</comment>
<dbReference type="Pfam" id="PF03385">
    <property type="entry name" value="STELLO"/>
    <property type="match status" value="1"/>
</dbReference>
<dbReference type="OrthoDB" id="446056at2"/>
<gene>
    <name evidence="1" type="ORF">GRI38_11575</name>
</gene>
<evidence type="ECO:0000313" key="1">
    <source>
        <dbReference type="EMBL" id="MXO86664.1"/>
    </source>
</evidence>
<organism evidence="1 2">
    <name type="scientific">Parapontixanthobacter aurantiacus</name>
    <dbReference type="NCBI Taxonomy" id="1463599"/>
    <lineage>
        <taxon>Bacteria</taxon>
        <taxon>Pseudomonadati</taxon>
        <taxon>Pseudomonadota</taxon>
        <taxon>Alphaproteobacteria</taxon>
        <taxon>Sphingomonadales</taxon>
        <taxon>Erythrobacteraceae</taxon>
        <taxon>Parapontixanthobacter</taxon>
    </lineage>
</organism>
<keyword evidence="2" id="KW-1185">Reference proteome</keyword>
<dbReference type="InterPro" id="IPR005049">
    <property type="entry name" value="STL-like"/>
</dbReference>
<dbReference type="AlphaFoldDB" id="A0A844ZGJ0"/>
<dbReference type="EMBL" id="WTYW01000003">
    <property type="protein sequence ID" value="MXO86664.1"/>
    <property type="molecule type" value="Genomic_DNA"/>
</dbReference>
<protein>
    <submittedName>
        <fullName evidence="1">DUF288 domain-containing protein</fullName>
    </submittedName>
</protein>
<sequence>MPFIAIGDAKSPGDFALEGCDYHSLERQRTLDFATAVLAPTGHYARKNIGYLVAMAGGADHIVETDDDNFPLAAFFEPLPEHCETGVLAGTGWTNIYGAFGRSDVWPRGFPLDALAGSQPVWPKDSCTVHAPIQQALAQDNPDVDAIYRLTRALPVAFDEGERRIALGKGSWCPFNSQATVHHRPAFPLLYLPAHCSFRMTDIWRSFVAQRIAWENGWHVLFREPTVRQERNEHDLMRDFADEIPGYLANRAIATMLEQLPLEQGGAAIPTNLRRCYGALIEAGHVGEAEMPLLDAWLDDCAGLSQG</sequence>
<evidence type="ECO:0000313" key="2">
    <source>
        <dbReference type="Proteomes" id="UP000433104"/>
    </source>
</evidence>